<keyword evidence="2" id="KW-1185">Reference proteome</keyword>
<dbReference type="InterPro" id="IPR029033">
    <property type="entry name" value="His_PPase_superfam"/>
</dbReference>
<proteinExistence type="predicted"/>
<evidence type="ECO:0000313" key="1">
    <source>
        <dbReference type="EMBL" id="CAK9065754.1"/>
    </source>
</evidence>
<dbReference type="Pfam" id="PF00300">
    <property type="entry name" value="His_Phos_1"/>
    <property type="match status" value="1"/>
</dbReference>
<dbReference type="PIRSF" id="PIRSF000709">
    <property type="entry name" value="6PFK_2-Ptase"/>
    <property type="match status" value="1"/>
</dbReference>
<dbReference type="Pfam" id="PF01591">
    <property type="entry name" value="6PF2K"/>
    <property type="match status" value="1"/>
</dbReference>
<dbReference type="Gene3D" id="3.40.50.1240">
    <property type="entry name" value="Phosphoglycerate mutase-like"/>
    <property type="match status" value="1"/>
</dbReference>
<gene>
    <name evidence="1" type="ORF">SCF082_LOCUS33588</name>
</gene>
<organism evidence="1 2">
    <name type="scientific">Durusdinium trenchii</name>
    <dbReference type="NCBI Taxonomy" id="1381693"/>
    <lineage>
        <taxon>Eukaryota</taxon>
        <taxon>Sar</taxon>
        <taxon>Alveolata</taxon>
        <taxon>Dinophyceae</taxon>
        <taxon>Suessiales</taxon>
        <taxon>Symbiodiniaceae</taxon>
        <taxon>Durusdinium</taxon>
    </lineage>
</organism>
<dbReference type="EMBL" id="CAXAMM010030001">
    <property type="protein sequence ID" value="CAK9065754.1"/>
    <property type="molecule type" value="Genomic_DNA"/>
</dbReference>
<dbReference type="PANTHER" id="PTHR10606">
    <property type="entry name" value="6-PHOSPHOFRUCTO-2-KINASE/FRUCTOSE-2,6-BISPHOSPHATASE"/>
    <property type="match status" value="1"/>
</dbReference>
<reference evidence="1 2" key="1">
    <citation type="submission" date="2024-02" db="EMBL/GenBank/DDBJ databases">
        <authorList>
            <person name="Chen Y."/>
            <person name="Shah S."/>
            <person name="Dougan E. K."/>
            <person name="Thang M."/>
            <person name="Chan C."/>
        </authorList>
    </citation>
    <scope>NUCLEOTIDE SEQUENCE [LARGE SCALE GENOMIC DNA]</scope>
</reference>
<dbReference type="InterPro" id="IPR027417">
    <property type="entry name" value="P-loop_NTPase"/>
</dbReference>
<dbReference type="PANTHER" id="PTHR10606:SF32">
    <property type="entry name" value="6-PHOSPHOFRUCTO-2-KINASE 1"/>
    <property type="match status" value="1"/>
</dbReference>
<dbReference type="Gene3D" id="3.40.50.300">
    <property type="entry name" value="P-loop containing nucleotide triphosphate hydrolases"/>
    <property type="match status" value="1"/>
</dbReference>
<evidence type="ECO:0000313" key="2">
    <source>
        <dbReference type="Proteomes" id="UP001642464"/>
    </source>
</evidence>
<dbReference type="InterPro" id="IPR003094">
    <property type="entry name" value="6Pfruct_kin"/>
</dbReference>
<dbReference type="SUPFAM" id="SSF52540">
    <property type="entry name" value="P-loop containing nucleoside triphosphate hydrolases"/>
    <property type="match status" value="1"/>
</dbReference>
<dbReference type="Proteomes" id="UP001642464">
    <property type="component" value="Unassembled WGS sequence"/>
</dbReference>
<name>A0ABP0NTI4_9DINO</name>
<sequence length="570" mass="64285">MIWVHVTLLLGAFCCGYLFGRKRRASGENGNEKEKLCPRRRSESVLSDREAILELEPQTGGQPALGTSSHRRTVKSPARHRSRGAERDDSSSVSFASSEDVAKIYGLGGYSQSSRVLLCMVGLPARGKSYITKMLMRYLAWSGFPVKAFNAGNVRRQTGNCSASAEFFSGSESATKMREQIADECMHEAIAWLRMHKSVCVAIFDATNTTTRRRQRIIDKCRQVTGITPVFVESICENKEILERNYTLKLMNDDYRNMDPVKARLDFVRRVEEYKSRYQTVTDQEDDGEICYVKLYNVGQKVEMHHCSGYLMSQIGFFLSNIHIQPRCIWLTRHAESEDQLSGILGSHSSDLTLNGRNYCRELASFLHRCRREMEESGHVESCGDFLVLMGTAPVHYSTLQSMIKSSSSSLCSEGDPSPSSAGASSPPTAVNCKGFQAMSSSLLNELDGGVCNGLSYAEIKRDYPDLWAARERDKLNFRYPNGESYQDVIGRLRPIIIELERQRRSILVISHLAVQRCLYAYFTGTPMEEIPYLNMDMHTVVELQPGAFDCQVRSEKLWDTSPECPTPLR</sequence>
<dbReference type="InterPro" id="IPR013078">
    <property type="entry name" value="His_Pase_superF_clade-1"/>
</dbReference>
<protein>
    <submittedName>
        <fullName evidence="1">Probable 6-phosphofructo-2-kinase PB17E12.14c</fullName>
    </submittedName>
</protein>
<comment type="caution">
    <text evidence="1">The sequence shown here is derived from an EMBL/GenBank/DDBJ whole genome shotgun (WGS) entry which is preliminary data.</text>
</comment>
<accession>A0ABP0NTI4</accession>
<dbReference type="SUPFAM" id="SSF53254">
    <property type="entry name" value="Phosphoglycerate mutase-like"/>
    <property type="match status" value="1"/>
</dbReference>
<dbReference type="PRINTS" id="PR00991">
    <property type="entry name" value="6PFRUCTKNASE"/>
</dbReference>
<dbReference type="InterPro" id="IPR013079">
    <property type="entry name" value="6Phosfructo_kin"/>
</dbReference>